<comment type="caution">
    <text evidence="1">The sequence shown here is derived from an EMBL/GenBank/DDBJ whole genome shotgun (WGS) entry which is preliminary data.</text>
</comment>
<gene>
    <name evidence="1" type="ORF">ILUMI_15702</name>
</gene>
<keyword evidence="2" id="KW-1185">Reference proteome</keyword>
<dbReference type="EMBL" id="VTPC01051899">
    <property type="protein sequence ID" value="KAF2890471.1"/>
    <property type="molecule type" value="Genomic_DNA"/>
</dbReference>
<dbReference type="PANTHER" id="PTHR47510:SF3">
    <property type="entry name" value="ENDO_EXONUCLEASE_PHOSPHATASE DOMAIN-CONTAINING PROTEIN"/>
    <property type="match status" value="1"/>
</dbReference>
<dbReference type="PANTHER" id="PTHR47510">
    <property type="entry name" value="REVERSE TRANSCRIPTASE DOMAIN-CONTAINING PROTEIN"/>
    <property type="match status" value="1"/>
</dbReference>
<reference evidence="1" key="1">
    <citation type="submission" date="2019-08" db="EMBL/GenBank/DDBJ databases">
        <title>The genome of the North American firefly Photinus pyralis.</title>
        <authorList>
            <consortium name="Photinus pyralis genome working group"/>
            <person name="Fallon T.R."/>
            <person name="Sander Lower S.E."/>
            <person name="Weng J.-K."/>
        </authorList>
    </citation>
    <scope>NUCLEOTIDE SEQUENCE</scope>
    <source>
        <strain evidence="1">TRF0915ILg1</strain>
        <tissue evidence="1">Whole body</tissue>
    </source>
</reference>
<proteinExistence type="predicted"/>
<protein>
    <recommendedName>
        <fullName evidence="3">Reverse transcriptase domain-containing protein</fullName>
    </recommendedName>
</protein>
<dbReference type="AlphaFoldDB" id="A0A8K0CSJ1"/>
<sequence>MIRYNKEQYLQNTVRNVQGKKLWKRLKNLLPHKKVTTKQHVLFNSVIETDEKQIAQKFNVYFVQSIEEIRSNIMANDNIQYILDNIETKGNFETFEIVTMEKIRKIIKSLKVTIELDTLSTTNIVRDCFEVIGNRFLEVLNTSLQKGIFPEQLKTAYVTPVPKIVNSSKCEDSRPINTVSIFEKIFEAEVKDQIVRFCDENEVLVENQSGFRKGHSCEAVILNVCDEWFW</sequence>
<name>A0A8K0CSJ1_IGNLU</name>
<evidence type="ECO:0008006" key="3">
    <source>
        <dbReference type="Google" id="ProtNLM"/>
    </source>
</evidence>
<accession>A0A8K0CSJ1</accession>
<dbReference type="Proteomes" id="UP000801492">
    <property type="component" value="Unassembled WGS sequence"/>
</dbReference>
<organism evidence="1 2">
    <name type="scientific">Ignelater luminosus</name>
    <name type="common">Cucubano</name>
    <name type="synonym">Pyrophorus luminosus</name>
    <dbReference type="NCBI Taxonomy" id="2038154"/>
    <lineage>
        <taxon>Eukaryota</taxon>
        <taxon>Metazoa</taxon>
        <taxon>Ecdysozoa</taxon>
        <taxon>Arthropoda</taxon>
        <taxon>Hexapoda</taxon>
        <taxon>Insecta</taxon>
        <taxon>Pterygota</taxon>
        <taxon>Neoptera</taxon>
        <taxon>Endopterygota</taxon>
        <taxon>Coleoptera</taxon>
        <taxon>Polyphaga</taxon>
        <taxon>Elateriformia</taxon>
        <taxon>Elateroidea</taxon>
        <taxon>Elateridae</taxon>
        <taxon>Agrypninae</taxon>
        <taxon>Pyrophorini</taxon>
        <taxon>Ignelater</taxon>
    </lineage>
</organism>
<evidence type="ECO:0000313" key="2">
    <source>
        <dbReference type="Proteomes" id="UP000801492"/>
    </source>
</evidence>
<dbReference type="OrthoDB" id="6780615at2759"/>
<evidence type="ECO:0000313" key="1">
    <source>
        <dbReference type="EMBL" id="KAF2890471.1"/>
    </source>
</evidence>